<evidence type="ECO:0000313" key="9">
    <source>
        <dbReference type="Proteomes" id="UP000316726"/>
    </source>
</evidence>
<evidence type="ECO:0000313" key="8">
    <source>
        <dbReference type="EMBL" id="QDZ22905.1"/>
    </source>
</evidence>
<dbReference type="InterPro" id="IPR036249">
    <property type="entry name" value="Thioredoxin-like_sf"/>
</dbReference>
<feature type="transmembrane region" description="Helical" evidence="6">
    <location>
        <begin position="61"/>
        <end position="80"/>
    </location>
</feature>
<evidence type="ECO:0000256" key="2">
    <source>
        <dbReference type="ARBA" id="ARBA00022729"/>
    </source>
</evidence>
<dbReference type="Pfam" id="PF13462">
    <property type="entry name" value="Thioredoxin_4"/>
    <property type="match status" value="1"/>
</dbReference>
<keyword evidence="6" id="KW-0472">Membrane</keyword>
<dbReference type="EMBL" id="CP031042">
    <property type="protein sequence ID" value="QDZ22905.1"/>
    <property type="molecule type" value="Genomic_DNA"/>
</dbReference>
<accession>A0A5B8MTE7</accession>
<name>A0A5B8MTE7_9CHLO</name>
<keyword evidence="9" id="KW-1185">Reference proteome</keyword>
<sequence length="298" mass="33778">MADSDTHLRQLRARLAHLELGPRSRASGFVKSTRKTFSKSQRAVQKKVSARICPTLEDLPYYLFGLSMVCFLVLPFYLLFESGLPEPKQLFEPPDAELPSKSVASRPKAGYHFTPGVLEPEGRALGKADSPIHVVEFTDFLCHHCQEAHDVVRDTIMKKYVPTGKLRFESNPVAFLDDDSLRAAAAALCAQEQHKYWEIRDLLYQVDLSSKPDRAKSVFNAALLRRLANLAGLELKAFSTCFYSQRYVEEVHRISRLSREMGVIGTPHFLINNEHVEGVVHEEQFVQRLGKIYAHVPQ</sequence>
<evidence type="ECO:0000256" key="1">
    <source>
        <dbReference type="ARBA" id="ARBA00005791"/>
    </source>
</evidence>
<evidence type="ECO:0000256" key="3">
    <source>
        <dbReference type="ARBA" id="ARBA00023002"/>
    </source>
</evidence>
<dbReference type="InterPro" id="IPR012336">
    <property type="entry name" value="Thioredoxin-like_fold"/>
</dbReference>
<feature type="domain" description="Thioredoxin-like fold" evidence="7">
    <location>
        <begin position="120"/>
        <end position="286"/>
    </location>
</feature>
<dbReference type="GO" id="GO:0016491">
    <property type="term" value="F:oxidoreductase activity"/>
    <property type="evidence" value="ECO:0007669"/>
    <property type="project" value="UniProtKB-KW"/>
</dbReference>
<keyword evidence="4" id="KW-1015">Disulfide bond</keyword>
<keyword evidence="6" id="KW-1133">Transmembrane helix</keyword>
<keyword evidence="6" id="KW-0812">Transmembrane</keyword>
<dbReference type="SUPFAM" id="SSF52833">
    <property type="entry name" value="Thioredoxin-like"/>
    <property type="match status" value="1"/>
</dbReference>
<dbReference type="Proteomes" id="UP000316726">
    <property type="component" value="Chromosome 9"/>
</dbReference>
<dbReference type="Gene3D" id="3.40.30.10">
    <property type="entry name" value="Glutaredoxin"/>
    <property type="match status" value="1"/>
</dbReference>
<gene>
    <name evidence="8" type="ORF">A3770_09p54230</name>
</gene>
<evidence type="ECO:0000259" key="7">
    <source>
        <dbReference type="Pfam" id="PF13462"/>
    </source>
</evidence>
<keyword evidence="3" id="KW-0560">Oxidoreductase</keyword>
<dbReference type="OrthoDB" id="10618711at2759"/>
<dbReference type="PANTHER" id="PTHR13887">
    <property type="entry name" value="GLUTATHIONE S-TRANSFERASE KAPPA"/>
    <property type="match status" value="1"/>
</dbReference>
<dbReference type="AlphaFoldDB" id="A0A5B8MTE7"/>
<evidence type="ECO:0000256" key="6">
    <source>
        <dbReference type="SAM" id="Phobius"/>
    </source>
</evidence>
<evidence type="ECO:0000256" key="4">
    <source>
        <dbReference type="ARBA" id="ARBA00023157"/>
    </source>
</evidence>
<keyword evidence="5" id="KW-0676">Redox-active center</keyword>
<comment type="similarity">
    <text evidence="1">Belongs to the thioredoxin family. DsbA subfamily.</text>
</comment>
<reference evidence="8 9" key="1">
    <citation type="submission" date="2018-07" db="EMBL/GenBank/DDBJ databases">
        <title>The complete nuclear genome of the prasinophyte Chloropicon primus (CCMP1205).</title>
        <authorList>
            <person name="Pombert J.-F."/>
            <person name="Otis C."/>
            <person name="Turmel M."/>
            <person name="Lemieux C."/>
        </authorList>
    </citation>
    <scope>NUCLEOTIDE SEQUENCE [LARGE SCALE GENOMIC DNA]</scope>
    <source>
        <strain evidence="8 9">CCMP1205</strain>
    </source>
</reference>
<keyword evidence="2" id="KW-0732">Signal</keyword>
<organism evidence="8 9">
    <name type="scientific">Chloropicon primus</name>
    <dbReference type="NCBI Taxonomy" id="1764295"/>
    <lineage>
        <taxon>Eukaryota</taxon>
        <taxon>Viridiplantae</taxon>
        <taxon>Chlorophyta</taxon>
        <taxon>Chloropicophyceae</taxon>
        <taxon>Chloropicales</taxon>
        <taxon>Chloropicaceae</taxon>
        <taxon>Chloropicon</taxon>
    </lineage>
</organism>
<dbReference type="PANTHER" id="PTHR13887:SF14">
    <property type="entry name" value="DISULFIDE BOND FORMATION PROTEIN D"/>
    <property type="match status" value="1"/>
</dbReference>
<protein>
    <recommendedName>
        <fullName evidence="7">Thioredoxin-like fold domain-containing protein</fullName>
    </recommendedName>
</protein>
<proteinExistence type="inferred from homology"/>
<evidence type="ECO:0000256" key="5">
    <source>
        <dbReference type="ARBA" id="ARBA00023284"/>
    </source>
</evidence>